<comment type="subcellular location">
    <subcellularLocation>
        <location evidence="1">Cell membrane</location>
        <topology evidence="1">Multi-pass membrane protein</topology>
    </subcellularLocation>
</comment>
<dbReference type="Proteomes" id="UP000201613">
    <property type="component" value="Unassembled WGS sequence"/>
</dbReference>
<keyword evidence="7 13" id="KW-0812">Transmembrane</keyword>
<feature type="transmembrane region" description="Helical" evidence="13">
    <location>
        <begin position="82"/>
        <end position="99"/>
    </location>
</feature>
<dbReference type="GO" id="GO:0022857">
    <property type="term" value="F:transmembrane transporter activity"/>
    <property type="evidence" value="ECO:0007669"/>
    <property type="project" value="InterPro"/>
</dbReference>
<evidence type="ECO:0000313" key="16">
    <source>
        <dbReference type="Proteomes" id="UP000201613"/>
    </source>
</evidence>
<evidence type="ECO:0000256" key="3">
    <source>
        <dbReference type="ARBA" id="ARBA00022475"/>
    </source>
</evidence>
<protein>
    <submittedName>
        <fullName evidence="15">EamA-like transporter family protein</fullName>
    </submittedName>
</protein>
<dbReference type="PANTHER" id="PTHR30561">
    <property type="entry name" value="SMR FAMILY PROTON-DEPENDENT DRUG EFFLUX TRANSPORTER SUGE"/>
    <property type="match status" value="1"/>
</dbReference>
<gene>
    <name evidence="15" type="ORF">LOM8899_04553</name>
</gene>
<dbReference type="EMBL" id="FXZK01000031">
    <property type="protein sequence ID" value="SMY10377.1"/>
    <property type="molecule type" value="Genomic_DNA"/>
</dbReference>
<evidence type="ECO:0000256" key="9">
    <source>
        <dbReference type="ARBA" id="ARBA00022989"/>
    </source>
</evidence>
<evidence type="ECO:0000256" key="7">
    <source>
        <dbReference type="ARBA" id="ARBA00022692"/>
    </source>
</evidence>
<dbReference type="InterPro" id="IPR037185">
    <property type="entry name" value="EmrE-like"/>
</dbReference>
<feature type="transmembrane region" description="Helical" evidence="13">
    <location>
        <begin position="59"/>
        <end position="76"/>
    </location>
</feature>
<feature type="transmembrane region" description="Helical" evidence="13">
    <location>
        <begin position="111"/>
        <end position="128"/>
    </location>
</feature>
<feature type="domain" description="EamA" evidence="14">
    <location>
        <begin position="114"/>
        <end position="244"/>
    </location>
</feature>
<dbReference type="Pfam" id="PF00892">
    <property type="entry name" value="EamA"/>
    <property type="match status" value="2"/>
</dbReference>
<dbReference type="AlphaFoldDB" id="A0A238LKY3"/>
<dbReference type="PANTHER" id="PTHR30561:SF1">
    <property type="entry name" value="MULTIDRUG TRANSPORTER EMRE"/>
    <property type="match status" value="1"/>
</dbReference>
<feature type="transmembrane region" description="Helical" evidence="13">
    <location>
        <begin position="26"/>
        <end position="47"/>
    </location>
</feature>
<keyword evidence="2" id="KW-0813">Transport</keyword>
<comment type="similarity">
    <text evidence="12">Belongs to the drug/metabolite transporter (DMT) superfamily. Small multidrug resistance (SMR) (TC 2.A.7.1) family.</text>
</comment>
<dbReference type="Gene3D" id="1.10.3730.20">
    <property type="match status" value="2"/>
</dbReference>
<dbReference type="InterPro" id="IPR000390">
    <property type="entry name" value="Small_drug/metabolite_transptr"/>
</dbReference>
<keyword evidence="5" id="KW-0997">Cell inner membrane</keyword>
<evidence type="ECO:0000256" key="10">
    <source>
        <dbReference type="ARBA" id="ARBA00023098"/>
    </source>
</evidence>
<name>A0A238LKY3_9RHOB</name>
<sequence>MFLLSLGHALIGIAVALTKPFPAAEVWPWLLASALIHTAYQLFLAFAYEQGDLSRVYPISRGAAPMIVLVISIFFLTDTMELMDYFGVLVLGLGIAFMARGVFTSGESRRLLPYALGAACATAGYTIADGLGARVAGDPLQYVGWLMMLSACVYAPAAIALRGAAVIRASRKDWVFGLSAAAASFAAYVIAVWAMTNAPLALVAALRETSILFAVLLGWLLFGDRMDRGKLISIALIVSGVALTRL</sequence>
<evidence type="ECO:0000256" key="6">
    <source>
        <dbReference type="ARBA" id="ARBA00022556"/>
    </source>
</evidence>
<proteinExistence type="inferred from homology"/>
<feature type="transmembrane region" description="Helical" evidence="13">
    <location>
        <begin position="140"/>
        <end position="161"/>
    </location>
</feature>
<keyword evidence="11 13" id="KW-0472">Membrane</keyword>
<keyword evidence="4" id="KW-0444">Lipid biosynthesis</keyword>
<dbReference type="SUPFAM" id="SSF103481">
    <property type="entry name" value="Multidrug resistance efflux transporter EmrE"/>
    <property type="match status" value="2"/>
</dbReference>
<evidence type="ECO:0000256" key="11">
    <source>
        <dbReference type="ARBA" id="ARBA00023136"/>
    </source>
</evidence>
<feature type="domain" description="EamA" evidence="14">
    <location>
        <begin position="6"/>
        <end position="98"/>
    </location>
</feature>
<keyword evidence="6" id="KW-0441">Lipid A biosynthesis</keyword>
<evidence type="ECO:0000313" key="15">
    <source>
        <dbReference type="EMBL" id="SMY10377.1"/>
    </source>
</evidence>
<dbReference type="GO" id="GO:0009103">
    <property type="term" value="P:lipopolysaccharide biosynthetic process"/>
    <property type="evidence" value="ECO:0007669"/>
    <property type="project" value="UniProtKB-KW"/>
</dbReference>
<keyword evidence="16" id="KW-1185">Reference proteome</keyword>
<reference evidence="15 16" key="1">
    <citation type="submission" date="2017-05" db="EMBL/GenBank/DDBJ databases">
        <authorList>
            <person name="Song R."/>
            <person name="Chenine A.L."/>
            <person name="Ruprecht R.M."/>
        </authorList>
    </citation>
    <scope>NUCLEOTIDE SEQUENCE [LARGE SCALE GENOMIC DNA]</scope>
    <source>
        <strain evidence="15 16">CECT 8899</strain>
    </source>
</reference>
<organism evidence="15 16">
    <name type="scientific">Flavimaricola marinus</name>
    <dbReference type="NCBI Taxonomy" id="1819565"/>
    <lineage>
        <taxon>Bacteria</taxon>
        <taxon>Pseudomonadati</taxon>
        <taxon>Pseudomonadota</taxon>
        <taxon>Alphaproteobacteria</taxon>
        <taxon>Rhodobacterales</taxon>
        <taxon>Paracoccaceae</taxon>
        <taxon>Flavimaricola</taxon>
    </lineage>
</organism>
<keyword evidence="8" id="KW-0448">Lipopolysaccharide biosynthesis</keyword>
<evidence type="ECO:0000256" key="12">
    <source>
        <dbReference type="ARBA" id="ARBA00038032"/>
    </source>
</evidence>
<evidence type="ECO:0000256" key="13">
    <source>
        <dbReference type="SAM" id="Phobius"/>
    </source>
</evidence>
<feature type="transmembrane region" description="Helical" evidence="13">
    <location>
        <begin position="173"/>
        <end position="194"/>
    </location>
</feature>
<keyword evidence="3" id="KW-1003">Cell membrane</keyword>
<evidence type="ECO:0000256" key="8">
    <source>
        <dbReference type="ARBA" id="ARBA00022985"/>
    </source>
</evidence>
<feature type="transmembrane region" description="Helical" evidence="13">
    <location>
        <begin position="200"/>
        <end position="222"/>
    </location>
</feature>
<keyword evidence="9 13" id="KW-1133">Transmembrane helix</keyword>
<evidence type="ECO:0000256" key="1">
    <source>
        <dbReference type="ARBA" id="ARBA00004651"/>
    </source>
</evidence>
<evidence type="ECO:0000256" key="4">
    <source>
        <dbReference type="ARBA" id="ARBA00022516"/>
    </source>
</evidence>
<dbReference type="GO" id="GO:0009245">
    <property type="term" value="P:lipid A biosynthetic process"/>
    <property type="evidence" value="ECO:0007669"/>
    <property type="project" value="UniProtKB-KW"/>
</dbReference>
<dbReference type="InterPro" id="IPR000620">
    <property type="entry name" value="EamA_dom"/>
</dbReference>
<evidence type="ECO:0000259" key="14">
    <source>
        <dbReference type="Pfam" id="PF00892"/>
    </source>
</evidence>
<accession>A0A238LKY3</accession>
<dbReference type="GO" id="GO:0005886">
    <property type="term" value="C:plasma membrane"/>
    <property type="evidence" value="ECO:0007669"/>
    <property type="project" value="UniProtKB-SubCell"/>
</dbReference>
<keyword evidence="10" id="KW-0443">Lipid metabolism</keyword>
<evidence type="ECO:0000256" key="5">
    <source>
        <dbReference type="ARBA" id="ARBA00022519"/>
    </source>
</evidence>
<evidence type="ECO:0000256" key="2">
    <source>
        <dbReference type="ARBA" id="ARBA00022448"/>
    </source>
</evidence>